<evidence type="ECO:0000259" key="4">
    <source>
        <dbReference type="Pfam" id="PF25917"/>
    </source>
</evidence>
<dbReference type="PANTHER" id="PTHR30469:SF15">
    <property type="entry name" value="HLYD FAMILY OF SECRETION PROTEINS"/>
    <property type="match status" value="1"/>
</dbReference>
<keyword evidence="2" id="KW-0175">Coiled coil</keyword>
<feature type="compositionally biased region" description="Low complexity" evidence="3">
    <location>
        <begin position="351"/>
        <end position="372"/>
    </location>
</feature>
<protein>
    <submittedName>
        <fullName evidence="6">Multidrug resistance protein MdtA</fullName>
    </submittedName>
</protein>
<dbReference type="GO" id="GO:1990281">
    <property type="term" value="C:efflux pump complex"/>
    <property type="evidence" value="ECO:0007669"/>
    <property type="project" value="TreeGrafter"/>
</dbReference>
<dbReference type="InterPro" id="IPR058792">
    <property type="entry name" value="Beta-barrel_RND_2"/>
</dbReference>
<dbReference type="Pfam" id="PF25917">
    <property type="entry name" value="BSH_RND"/>
    <property type="match status" value="1"/>
</dbReference>
<dbReference type="Pfam" id="PF25954">
    <property type="entry name" value="Beta-barrel_RND_2"/>
    <property type="match status" value="1"/>
</dbReference>
<evidence type="ECO:0000256" key="2">
    <source>
        <dbReference type="SAM" id="Coils"/>
    </source>
</evidence>
<sequence length="401" mass="43664">MHYHSTHPSDPQGSDRQQHAHVQAASVLCQTRSGKANRSRWLLTLAACISLGMTANAQPPSNQLPRIEPDYQSNEYESFTEPLRQIELAAPEVGVMADILVQEGTLVKAGQVVARLDDQVYQNAMLVAKAASEAQGSLEAAKRQLENAQYELEGYRNLRKQHNATDREVQRAETSFGIAQANVQVIEDEARVRAHELQRAEAQLDRRKIRSPINGVVVEIRKDLGEFVSPSDPVIMTIVDLTQLRAIFSFPMAKAKQLRSGQSIEISFSKRPASIGVVEFISPMTKPQTATCDVKVRIDNTKGTLACGELCRSTGKVVRGTGAPKPTTAQQNSGVQRAGDQSPLDQSPLGQRSSQQRSSQQRSSQQRSSQQRPGTASPASVDPASVDANRPSDNVAASPTP</sequence>
<gene>
    <name evidence="6" type="primary">mdtA_3</name>
    <name evidence="6" type="ORF">SV7mr_45550</name>
</gene>
<dbReference type="NCBIfam" id="TIGR01730">
    <property type="entry name" value="RND_mfp"/>
    <property type="match status" value="1"/>
</dbReference>
<comment type="similarity">
    <text evidence="1">Belongs to the membrane fusion protein (MFP) (TC 8.A.1) family.</text>
</comment>
<evidence type="ECO:0000313" key="7">
    <source>
        <dbReference type="Proteomes" id="UP000315003"/>
    </source>
</evidence>
<dbReference type="Gene3D" id="2.40.50.100">
    <property type="match status" value="1"/>
</dbReference>
<dbReference type="SUPFAM" id="SSF111369">
    <property type="entry name" value="HlyD-like secretion proteins"/>
    <property type="match status" value="1"/>
</dbReference>
<dbReference type="InterPro" id="IPR006143">
    <property type="entry name" value="RND_pump_MFP"/>
</dbReference>
<name>A0A517T0U5_9BACT</name>
<proteinExistence type="inferred from homology"/>
<dbReference type="PANTHER" id="PTHR30469">
    <property type="entry name" value="MULTIDRUG RESISTANCE PROTEIN MDTA"/>
    <property type="match status" value="1"/>
</dbReference>
<dbReference type="Gene3D" id="1.10.287.470">
    <property type="entry name" value="Helix hairpin bin"/>
    <property type="match status" value="1"/>
</dbReference>
<reference evidence="6 7" key="1">
    <citation type="submission" date="2019-02" db="EMBL/GenBank/DDBJ databases">
        <title>Deep-cultivation of Planctomycetes and their phenomic and genomic characterization uncovers novel biology.</title>
        <authorList>
            <person name="Wiegand S."/>
            <person name="Jogler M."/>
            <person name="Boedeker C."/>
            <person name="Pinto D."/>
            <person name="Vollmers J."/>
            <person name="Rivas-Marin E."/>
            <person name="Kohn T."/>
            <person name="Peeters S.H."/>
            <person name="Heuer A."/>
            <person name="Rast P."/>
            <person name="Oberbeckmann S."/>
            <person name="Bunk B."/>
            <person name="Jeske O."/>
            <person name="Meyerdierks A."/>
            <person name="Storesund J.E."/>
            <person name="Kallscheuer N."/>
            <person name="Luecker S."/>
            <person name="Lage O.M."/>
            <person name="Pohl T."/>
            <person name="Merkel B.J."/>
            <person name="Hornburger P."/>
            <person name="Mueller R.-W."/>
            <person name="Bruemmer F."/>
            <person name="Labrenz M."/>
            <person name="Spormann A.M."/>
            <person name="Op den Camp H."/>
            <person name="Overmann J."/>
            <person name="Amann R."/>
            <person name="Jetten M.S.M."/>
            <person name="Mascher T."/>
            <person name="Medema M.H."/>
            <person name="Devos D.P."/>
            <person name="Kaster A.-K."/>
            <person name="Ovreas L."/>
            <person name="Rohde M."/>
            <person name="Galperin M.Y."/>
            <person name="Jogler C."/>
        </authorList>
    </citation>
    <scope>NUCLEOTIDE SEQUENCE [LARGE SCALE GENOMIC DNA]</scope>
    <source>
        <strain evidence="6 7">SV_7m_r</strain>
    </source>
</reference>
<feature type="compositionally biased region" description="Polar residues" evidence="3">
    <location>
        <begin position="1"/>
        <end position="15"/>
    </location>
</feature>
<dbReference type="Gene3D" id="2.40.30.170">
    <property type="match status" value="1"/>
</dbReference>
<evidence type="ECO:0000256" key="3">
    <source>
        <dbReference type="SAM" id="MobiDB-lite"/>
    </source>
</evidence>
<dbReference type="AlphaFoldDB" id="A0A517T0U5"/>
<feature type="compositionally biased region" description="Polar residues" evidence="3">
    <location>
        <begin position="391"/>
        <end position="401"/>
    </location>
</feature>
<feature type="coiled-coil region" evidence="2">
    <location>
        <begin position="128"/>
        <end position="175"/>
    </location>
</feature>
<organism evidence="6 7">
    <name type="scientific">Stieleria bergensis</name>
    <dbReference type="NCBI Taxonomy" id="2528025"/>
    <lineage>
        <taxon>Bacteria</taxon>
        <taxon>Pseudomonadati</taxon>
        <taxon>Planctomycetota</taxon>
        <taxon>Planctomycetia</taxon>
        <taxon>Pirellulales</taxon>
        <taxon>Pirellulaceae</taxon>
        <taxon>Stieleria</taxon>
    </lineage>
</organism>
<dbReference type="EMBL" id="CP036272">
    <property type="protein sequence ID" value="QDT62014.1"/>
    <property type="molecule type" value="Genomic_DNA"/>
</dbReference>
<evidence type="ECO:0000313" key="6">
    <source>
        <dbReference type="EMBL" id="QDT62014.1"/>
    </source>
</evidence>
<feature type="region of interest" description="Disordered" evidence="3">
    <location>
        <begin position="316"/>
        <end position="401"/>
    </location>
</feature>
<evidence type="ECO:0000256" key="1">
    <source>
        <dbReference type="ARBA" id="ARBA00009477"/>
    </source>
</evidence>
<dbReference type="Proteomes" id="UP000315003">
    <property type="component" value="Chromosome"/>
</dbReference>
<keyword evidence="7" id="KW-1185">Reference proteome</keyword>
<feature type="region of interest" description="Disordered" evidence="3">
    <location>
        <begin position="1"/>
        <end position="23"/>
    </location>
</feature>
<feature type="domain" description="CusB-like beta-barrel" evidence="5">
    <location>
        <begin position="249"/>
        <end position="310"/>
    </location>
</feature>
<feature type="domain" description="Multidrug resistance protein MdtA-like barrel-sandwich hybrid" evidence="4">
    <location>
        <begin position="94"/>
        <end position="234"/>
    </location>
</feature>
<dbReference type="GO" id="GO:0015562">
    <property type="term" value="F:efflux transmembrane transporter activity"/>
    <property type="evidence" value="ECO:0007669"/>
    <property type="project" value="TreeGrafter"/>
</dbReference>
<dbReference type="InterPro" id="IPR058625">
    <property type="entry name" value="MdtA-like_BSH"/>
</dbReference>
<accession>A0A517T0U5</accession>
<evidence type="ECO:0000259" key="5">
    <source>
        <dbReference type="Pfam" id="PF25954"/>
    </source>
</evidence>